<dbReference type="AlphaFoldDB" id="A0A382GBJ6"/>
<organism evidence="1">
    <name type="scientific">marine metagenome</name>
    <dbReference type="NCBI Taxonomy" id="408172"/>
    <lineage>
        <taxon>unclassified sequences</taxon>
        <taxon>metagenomes</taxon>
        <taxon>ecological metagenomes</taxon>
    </lineage>
</organism>
<gene>
    <name evidence="1" type="ORF">METZ01_LOCUS224405</name>
</gene>
<dbReference type="InterPro" id="IPR029068">
    <property type="entry name" value="Glyas_Bleomycin-R_OHBP_Dase"/>
</dbReference>
<name>A0A382GBJ6_9ZZZZ</name>
<dbReference type="Gene3D" id="3.10.180.10">
    <property type="entry name" value="2,3-Dihydroxybiphenyl 1,2-Dioxygenase, domain 1"/>
    <property type="match status" value="1"/>
</dbReference>
<protein>
    <submittedName>
        <fullName evidence="1">Uncharacterized protein</fullName>
    </submittedName>
</protein>
<dbReference type="EMBL" id="UINC01054173">
    <property type="protein sequence ID" value="SVB71551.1"/>
    <property type="molecule type" value="Genomic_DNA"/>
</dbReference>
<reference evidence="1" key="1">
    <citation type="submission" date="2018-05" db="EMBL/GenBank/DDBJ databases">
        <authorList>
            <person name="Lanie J.A."/>
            <person name="Ng W.-L."/>
            <person name="Kazmierczak K.M."/>
            <person name="Andrzejewski T.M."/>
            <person name="Davidsen T.M."/>
            <person name="Wayne K.J."/>
            <person name="Tettelin H."/>
            <person name="Glass J.I."/>
            <person name="Rusch D."/>
            <person name="Podicherti R."/>
            <person name="Tsui H.-C.T."/>
            <person name="Winkler M.E."/>
        </authorList>
    </citation>
    <scope>NUCLEOTIDE SEQUENCE</scope>
</reference>
<accession>A0A382GBJ6</accession>
<proteinExistence type="predicted"/>
<evidence type="ECO:0000313" key="1">
    <source>
        <dbReference type="EMBL" id="SVB71551.1"/>
    </source>
</evidence>
<sequence length="64" mass="7478">MLEFKNMKLALVLPDQHPPHIAISCVDIEEQGKPGKHRDESEFLYIKDINENVFELIRYPGNKK</sequence>